<dbReference type="Gene3D" id="3.40.50.150">
    <property type="entry name" value="Vaccinia Virus protein VP39"/>
    <property type="match status" value="1"/>
</dbReference>
<evidence type="ECO:0000313" key="6">
    <source>
        <dbReference type="Proteomes" id="UP001139682"/>
    </source>
</evidence>
<dbReference type="PANTHER" id="PTHR13610:SF11">
    <property type="entry name" value="METHYLTRANSFERASE DOMAIN-CONTAINING PROTEIN"/>
    <property type="match status" value="1"/>
</dbReference>
<dbReference type="RefSeq" id="WP_243604054.1">
    <property type="nucleotide sequence ID" value="NZ_JALGRD010000001.1"/>
</dbReference>
<dbReference type="InterPro" id="IPR026170">
    <property type="entry name" value="FAM173A/B"/>
</dbReference>
<evidence type="ECO:0000256" key="2">
    <source>
        <dbReference type="ARBA" id="ARBA00022679"/>
    </source>
</evidence>
<dbReference type="CDD" id="cd02440">
    <property type="entry name" value="AdoMet_MTases"/>
    <property type="match status" value="1"/>
</dbReference>
<keyword evidence="3" id="KW-0949">S-adenosyl-L-methionine</keyword>
<dbReference type="PROSITE" id="PS51257">
    <property type="entry name" value="PROKAR_LIPOPROTEIN"/>
    <property type="match status" value="1"/>
</dbReference>
<accession>A0A9X1VZ35</accession>
<comment type="caution">
    <text evidence="5">The sequence shown here is derived from an EMBL/GenBank/DDBJ whole genome shotgun (WGS) entry which is preliminary data.</text>
</comment>
<evidence type="ECO:0000256" key="3">
    <source>
        <dbReference type="ARBA" id="ARBA00022691"/>
    </source>
</evidence>
<gene>
    <name evidence="5" type="ORF">MST27_00530</name>
</gene>
<dbReference type="PANTHER" id="PTHR13610">
    <property type="entry name" value="METHYLTRANSFERASE DOMAIN-CONTAINING PROTEIN"/>
    <property type="match status" value="1"/>
</dbReference>
<keyword evidence="4" id="KW-0472">Membrane</keyword>
<keyword evidence="4" id="KW-0812">Transmembrane</keyword>
<dbReference type="Proteomes" id="UP001139682">
    <property type="component" value="Unassembled WGS sequence"/>
</dbReference>
<proteinExistence type="predicted"/>
<dbReference type="InterPro" id="IPR029063">
    <property type="entry name" value="SAM-dependent_MTases_sf"/>
</dbReference>
<dbReference type="GO" id="GO:0016279">
    <property type="term" value="F:protein-lysine N-methyltransferase activity"/>
    <property type="evidence" value="ECO:0007669"/>
    <property type="project" value="InterPro"/>
</dbReference>
<feature type="transmembrane region" description="Helical" evidence="4">
    <location>
        <begin position="79"/>
        <end position="98"/>
    </location>
</feature>
<reference evidence="5" key="1">
    <citation type="submission" date="2022-03" db="EMBL/GenBank/DDBJ databases">
        <title>Pseudomonas marianensis sp. nov., a marine bacterium isolated from deep-sea sediments of the Mariana Trench.</title>
        <authorList>
            <person name="Wei Y."/>
        </authorList>
    </citation>
    <scope>NUCLEOTIDE SEQUENCE</scope>
    <source>
        <strain evidence="5">PS1</strain>
    </source>
</reference>
<keyword evidence="1 5" id="KW-0489">Methyltransferase</keyword>
<name>A0A9X1VZ35_9GAMM</name>
<protein>
    <submittedName>
        <fullName evidence="5">Class I SAM-dependent methyltransferase</fullName>
    </submittedName>
</protein>
<sequence length="265" mass="29110">MTKLAPVRTPALLALFSHLCALMACWLLLFASARLLGVQVTLLVASLIQGLLAALIGQRLGLSGWWWPINPGLVLMQNYALPPWVPLIGFVVLLLLNWNALVERVPLYLTGPATERVLAERLARLGDGFRFVDLGCGVGGSLLRLARAYPTASFVGVETAPLSFLICWLRCLPRRNCSVRMRSLWREPLGRYDAVYCFLSPAPMPRLWEKASIEMRPGALLISNSFEVPGVPAEEVLPVDDLRRSRLLIWRPGHAAAPDGPGANG</sequence>
<evidence type="ECO:0000256" key="4">
    <source>
        <dbReference type="SAM" id="Phobius"/>
    </source>
</evidence>
<evidence type="ECO:0000313" key="5">
    <source>
        <dbReference type="EMBL" id="MCJ0971851.1"/>
    </source>
</evidence>
<keyword evidence="6" id="KW-1185">Reference proteome</keyword>
<dbReference type="EMBL" id="JALGRD010000001">
    <property type="protein sequence ID" value="MCJ0971851.1"/>
    <property type="molecule type" value="Genomic_DNA"/>
</dbReference>
<evidence type="ECO:0000256" key="1">
    <source>
        <dbReference type="ARBA" id="ARBA00022603"/>
    </source>
</evidence>
<keyword evidence="4" id="KW-1133">Transmembrane helix</keyword>
<dbReference type="AlphaFoldDB" id="A0A9X1VZ35"/>
<dbReference type="GO" id="GO:0032259">
    <property type="term" value="P:methylation"/>
    <property type="evidence" value="ECO:0007669"/>
    <property type="project" value="UniProtKB-KW"/>
</dbReference>
<dbReference type="SUPFAM" id="SSF53335">
    <property type="entry name" value="S-adenosyl-L-methionine-dependent methyltransferases"/>
    <property type="match status" value="1"/>
</dbReference>
<organism evidence="5 6">
    <name type="scientific">Stutzerimonas marianensis</name>
    <dbReference type="NCBI Taxonomy" id="2929513"/>
    <lineage>
        <taxon>Bacteria</taxon>
        <taxon>Pseudomonadati</taxon>
        <taxon>Pseudomonadota</taxon>
        <taxon>Gammaproteobacteria</taxon>
        <taxon>Pseudomonadales</taxon>
        <taxon>Pseudomonadaceae</taxon>
        <taxon>Stutzerimonas</taxon>
    </lineage>
</organism>
<keyword evidence="2" id="KW-0808">Transferase</keyword>